<keyword evidence="2" id="KW-0134">Cell wall</keyword>
<keyword evidence="3" id="KW-0964">Secreted</keyword>
<evidence type="ECO:0000256" key="4">
    <source>
        <dbReference type="ARBA" id="ARBA00022729"/>
    </source>
</evidence>
<evidence type="ECO:0000256" key="2">
    <source>
        <dbReference type="ARBA" id="ARBA00022512"/>
    </source>
</evidence>
<feature type="region of interest" description="Disordered" evidence="7">
    <location>
        <begin position="305"/>
        <end position="332"/>
    </location>
</feature>
<evidence type="ECO:0000313" key="10">
    <source>
        <dbReference type="EMBL" id="MDQ0153226.1"/>
    </source>
</evidence>
<dbReference type="Gene3D" id="2.60.40.10">
    <property type="entry name" value="Immunoglobulins"/>
    <property type="match status" value="1"/>
</dbReference>
<evidence type="ECO:0000259" key="9">
    <source>
        <dbReference type="PROSITE" id="PS50847"/>
    </source>
</evidence>
<feature type="compositionally biased region" description="Basic and acidic residues" evidence="7">
    <location>
        <begin position="834"/>
        <end position="869"/>
    </location>
</feature>
<evidence type="ECO:0000256" key="7">
    <source>
        <dbReference type="SAM" id="MobiDB-lite"/>
    </source>
</evidence>
<evidence type="ECO:0000256" key="5">
    <source>
        <dbReference type="ARBA" id="ARBA00022837"/>
    </source>
</evidence>
<feature type="region of interest" description="Disordered" evidence="7">
    <location>
        <begin position="690"/>
        <end position="754"/>
    </location>
</feature>
<comment type="caution">
    <text evidence="10">The sequence shown here is derived from an EMBL/GenBank/DDBJ whole genome shotgun (WGS) entry which is preliminary data.</text>
</comment>
<comment type="subcellular location">
    <subcellularLocation>
        <location evidence="1">Secreted</location>
    </subcellularLocation>
</comment>
<dbReference type="PROSITE" id="PS50847">
    <property type="entry name" value="GRAM_POS_ANCHORING"/>
    <property type="match status" value="1"/>
</dbReference>
<dbReference type="InterPro" id="IPR059100">
    <property type="entry name" value="TSP3_bac"/>
</dbReference>
<name>A0AAE3VBE7_9FIRM</name>
<keyword evidence="4" id="KW-0732">Signal</keyword>
<feature type="compositionally biased region" description="Polar residues" evidence="7">
    <location>
        <begin position="621"/>
        <end position="641"/>
    </location>
</feature>
<evidence type="ECO:0000256" key="3">
    <source>
        <dbReference type="ARBA" id="ARBA00022525"/>
    </source>
</evidence>
<sequence>MIGAVTNTDIKITLKDGKTLDSLGFADKRLNFSSAWITNQNIMAEESLSSGYILKQNMLNNGSTAYWTGGGENFTSGRVTQNVSFDSYHNTIRSVHTFKPDMQFVSANLSWVVYIREQIPEALLPYIDLSSIKLGVSNEVGDFTKEPISLVVSEADHGLIDSSKTPSISITDVDTSGNGDKRAALEDLNSARKTLGDLVFAGDTGQSRSYTIQYKLKNSVKENEFAKAINKYIQENNTQLNFASWMVGDYPDGNIGQTGGLTKTTVDNGAEPKVLKDSYTNSYLQVNDSDGDGLFDFTELHIGTNPKNYDSDGDGRSDGDEFLTDKTDPKDAKDFLVQAPETADIKENKLDNKQDSTLNISLGKDTSLTPEFDDAEDQKIDITSAETEIRIGVRKYIEPTEAGGVGSFAPEELQGVTDAKVQMAVEEFKAGAANTSLTIPKNTLEDHTRYVLVAFDATGRHSAIGTPFTVENIELTVEVKEAEKATEGKPVKANQTVVKPNLPNATISGTETKGLNVDGEGKLTGTPNGLTWSDDKGGANYEKQTVEIPVKVEANGQSETVKVPVEVLRDTDGDGTPDIADDDDDGDGIPDERDTTPKKADTLKSEVKEAEKATEGKPVKANQTVVKPNLPNATISGTETKGLNVDGEGKLTGTPNGLTWSDDKGGANYEKQTVEIPVKVEANGQSETVKVPVEVLRDTDGDGIADIDDDDDDGDGISDEEEKAKGSDPKDAESRPDIPEMPDVTITNGNQSVKENQPIRKIKITASDPAAKVEVEDLPLGLSYDKAAGTISGTVEIDEGDWEKEEKEKTFVIPVTVTNGNGSIHRRIVLKVRKNADGEGEIKDKATNSNAQEKDKATDSNAQEKDKATDSNAGRRGGSGNGGGGTVTGKHASKRYMPLPVIPQQNIPEVKAEEQPVPDSTASNHGVEPILAKQERSGRSLPKTGESATRALYALLAGIVSSLLLLFRIKRNKQ</sequence>
<keyword evidence="8" id="KW-1133">Transmembrane helix</keyword>
<feature type="region of interest" description="Disordered" evidence="7">
    <location>
        <begin position="831"/>
        <end position="944"/>
    </location>
</feature>
<accession>A0AAE3VBE7</accession>
<dbReference type="InterPro" id="IPR019931">
    <property type="entry name" value="LPXTG_anchor"/>
</dbReference>
<keyword evidence="8" id="KW-0812">Transmembrane</keyword>
<dbReference type="InterPro" id="IPR013783">
    <property type="entry name" value="Ig-like_fold"/>
</dbReference>
<dbReference type="GO" id="GO:0005509">
    <property type="term" value="F:calcium ion binding"/>
    <property type="evidence" value="ECO:0007669"/>
    <property type="project" value="InterPro"/>
</dbReference>
<evidence type="ECO:0000256" key="6">
    <source>
        <dbReference type="ARBA" id="ARBA00023088"/>
    </source>
</evidence>
<reference evidence="10" key="1">
    <citation type="submission" date="2023-07" db="EMBL/GenBank/DDBJ databases">
        <title>Genomic Encyclopedia of Type Strains, Phase IV (KMG-IV): sequencing the most valuable type-strain genomes for metagenomic binning, comparative biology and taxonomic classification.</title>
        <authorList>
            <person name="Goeker M."/>
        </authorList>
    </citation>
    <scope>NUCLEOTIDE SEQUENCE</scope>
    <source>
        <strain evidence="10">DSM 19659</strain>
    </source>
</reference>
<keyword evidence="11" id="KW-1185">Reference proteome</keyword>
<evidence type="ECO:0000256" key="1">
    <source>
        <dbReference type="ARBA" id="ARBA00004613"/>
    </source>
</evidence>
<feature type="compositionally biased region" description="Basic and acidic residues" evidence="7">
    <location>
        <begin position="309"/>
        <end position="332"/>
    </location>
</feature>
<dbReference type="RefSeq" id="WP_307255220.1">
    <property type="nucleotide sequence ID" value="NZ_JAUSTO010000014.1"/>
</dbReference>
<protein>
    <submittedName>
        <fullName evidence="10">LPXTG-motif cell wall-anchored protein</fullName>
    </submittedName>
</protein>
<feature type="compositionally biased region" description="Acidic residues" evidence="7">
    <location>
        <begin position="701"/>
        <end position="721"/>
    </location>
</feature>
<keyword evidence="6" id="KW-0572">Peptidoglycan-anchor</keyword>
<dbReference type="SUPFAM" id="SSF103647">
    <property type="entry name" value="TSP type-3 repeat"/>
    <property type="match status" value="1"/>
</dbReference>
<feature type="compositionally biased region" description="Basic and acidic residues" evidence="7">
    <location>
        <begin position="590"/>
        <end position="618"/>
    </location>
</feature>
<organism evidence="10 11">
    <name type="scientific">Moryella indoligenes</name>
    <dbReference type="NCBI Taxonomy" id="371674"/>
    <lineage>
        <taxon>Bacteria</taxon>
        <taxon>Bacillati</taxon>
        <taxon>Bacillota</taxon>
        <taxon>Clostridia</taxon>
        <taxon>Lachnospirales</taxon>
        <taxon>Lachnospiraceae</taxon>
        <taxon>Moryella</taxon>
    </lineage>
</organism>
<feature type="domain" description="Gram-positive cocci surface proteins LPxTG" evidence="9">
    <location>
        <begin position="941"/>
        <end position="974"/>
    </location>
</feature>
<dbReference type="AlphaFoldDB" id="A0AAE3VBE7"/>
<feature type="compositionally biased region" description="Basic and acidic residues" evidence="7">
    <location>
        <begin position="722"/>
        <end position="738"/>
    </location>
</feature>
<dbReference type="InterPro" id="IPR028974">
    <property type="entry name" value="TSP_type-3_rpt"/>
</dbReference>
<feature type="region of interest" description="Disordered" evidence="7">
    <location>
        <begin position="502"/>
        <end position="538"/>
    </location>
</feature>
<dbReference type="Pfam" id="PF18884">
    <property type="entry name" value="TSP3_bac"/>
    <property type="match status" value="3"/>
</dbReference>
<feature type="compositionally biased region" description="Polar residues" evidence="7">
    <location>
        <begin position="502"/>
        <end position="513"/>
    </location>
</feature>
<feature type="transmembrane region" description="Helical" evidence="8">
    <location>
        <begin position="951"/>
        <end position="969"/>
    </location>
</feature>
<feature type="compositionally biased region" description="Gly residues" evidence="7">
    <location>
        <begin position="875"/>
        <end position="887"/>
    </location>
</feature>
<dbReference type="NCBIfam" id="TIGR01167">
    <property type="entry name" value="LPXTG_anchor"/>
    <property type="match status" value="1"/>
</dbReference>
<evidence type="ECO:0000256" key="8">
    <source>
        <dbReference type="SAM" id="Phobius"/>
    </source>
</evidence>
<keyword evidence="5" id="KW-0106">Calcium</keyword>
<gene>
    <name evidence="10" type="ORF">J2S20_001936</name>
</gene>
<dbReference type="EMBL" id="JAUSTO010000014">
    <property type="protein sequence ID" value="MDQ0153226.1"/>
    <property type="molecule type" value="Genomic_DNA"/>
</dbReference>
<keyword evidence="8" id="KW-0472">Membrane</keyword>
<proteinExistence type="predicted"/>
<evidence type="ECO:0000313" key="11">
    <source>
        <dbReference type="Proteomes" id="UP001241537"/>
    </source>
</evidence>
<feature type="compositionally biased region" description="Acidic residues" evidence="7">
    <location>
        <begin position="573"/>
        <end position="589"/>
    </location>
</feature>
<feature type="compositionally biased region" description="Polar residues" evidence="7">
    <location>
        <begin position="745"/>
        <end position="754"/>
    </location>
</feature>
<feature type="region of interest" description="Disordered" evidence="7">
    <location>
        <begin position="569"/>
        <end position="666"/>
    </location>
</feature>
<dbReference type="Proteomes" id="UP001241537">
    <property type="component" value="Unassembled WGS sequence"/>
</dbReference>
<dbReference type="Gene3D" id="4.10.1080.10">
    <property type="entry name" value="TSP type-3 repeat"/>
    <property type="match status" value="1"/>
</dbReference>
<dbReference type="Pfam" id="PF05345">
    <property type="entry name" value="He_PIG"/>
    <property type="match status" value="1"/>
</dbReference>